<feature type="region of interest" description="Disordered" evidence="1">
    <location>
        <begin position="380"/>
        <end position="419"/>
    </location>
</feature>
<feature type="region of interest" description="Disordered" evidence="1">
    <location>
        <begin position="437"/>
        <end position="556"/>
    </location>
</feature>
<reference evidence="2" key="1">
    <citation type="submission" date="2023-06" db="EMBL/GenBank/DDBJ databases">
        <title>Genome-scale phylogeny and comparative genomics of the fungal order Sordariales.</title>
        <authorList>
            <consortium name="Lawrence Berkeley National Laboratory"/>
            <person name="Hensen N."/>
            <person name="Bonometti L."/>
            <person name="Westerberg I."/>
            <person name="Brannstrom I.O."/>
            <person name="Guillou S."/>
            <person name="Cros-Aarteil S."/>
            <person name="Calhoun S."/>
            <person name="Haridas S."/>
            <person name="Kuo A."/>
            <person name="Mondo S."/>
            <person name="Pangilinan J."/>
            <person name="Riley R."/>
            <person name="Labutti K."/>
            <person name="Andreopoulos B."/>
            <person name="Lipzen A."/>
            <person name="Chen C."/>
            <person name="Yanf M."/>
            <person name="Daum C."/>
            <person name="Ng V."/>
            <person name="Clum A."/>
            <person name="Steindorff A."/>
            <person name="Ohm R."/>
            <person name="Martin F."/>
            <person name="Silar P."/>
            <person name="Natvig D."/>
            <person name="Lalanne C."/>
            <person name="Gautier V."/>
            <person name="Ament-Velasquez S.L."/>
            <person name="Kruys A."/>
            <person name="Hutchinson M.I."/>
            <person name="Powell A.J."/>
            <person name="Barry K."/>
            <person name="Miller A.N."/>
            <person name="Grigoriev I.V."/>
            <person name="Debuchy R."/>
            <person name="Gladieux P."/>
            <person name="Thoren M.H."/>
            <person name="Johannesson H."/>
        </authorList>
    </citation>
    <scope>NUCLEOTIDE SEQUENCE</scope>
    <source>
        <strain evidence="2">CBS 307.81</strain>
    </source>
</reference>
<gene>
    <name evidence="2" type="ORF">QBC41DRAFT_375450</name>
</gene>
<protein>
    <submittedName>
        <fullName evidence="2">Uncharacterized protein</fullName>
    </submittedName>
</protein>
<organism evidence="2 3">
    <name type="scientific">Cercophora samala</name>
    <dbReference type="NCBI Taxonomy" id="330535"/>
    <lineage>
        <taxon>Eukaryota</taxon>
        <taxon>Fungi</taxon>
        <taxon>Dikarya</taxon>
        <taxon>Ascomycota</taxon>
        <taxon>Pezizomycotina</taxon>
        <taxon>Sordariomycetes</taxon>
        <taxon>Sordariomycetidae</taxon>
        <taxon>Sordariales</taxon>
        <taxon>Lasiosphaeriaceae</taxon>
        <taxon>Cercophora</taxon>
    </lineage>
</organism>
<evidence type="ECO:0000313" key="3">
    <source>
        <dbReference type="Proteomes" id="UP001174997"/>
    </source>
</evidence>
<sequence length="556" mass="62273">MDDPLRNEIQPPRPVIQPSVADANQASENNTDSLAINPDNQLAASAYLLLDHLNNKINAVGSFLSEMAESPTEVNPLDRINDAALEFANTIRGLWANQETADDPQMTDTQVNPMNDLTKLITKLWSSQSSPTTENVTNAQVMDKLTEITKRLDELEAKSKTPPPRTSEGQATLKDLASVMEGFTKMAQSLELLHRRIVEVKWNSIDGRQVMTEDIYQRLREHQTAMEERLDEDMAAMQEHIDKRNEWVMEKIAQKISEQVARQQAKQSEELQLFKRAVVGAMVQKQEQPEKKAPQPKRTSGYENYYGPMSLRPNDVALMFPTPPLGSGVGSKMNKTTSNTEEKSGFPFKCDYCYGQRFPTKLFFEFINSQHMAHMHAHIPKPSRPVTDPVRESDLFSTTIPSSSPPASPFQGSSLNRSRYPHVSPELAALSKRLQSVLNPSPPVPDYSQYPPHHGFGSGPQIQKAPNTNPSAPLPNHSQHQPNHRFGYGPQLQKPANTNTNTLPPAVNHSQHPQHHNTSSGQPRNQPNIGLSAVTGSEEEEWSYVEEEEDSSDEEW</sequence>
<evidence type="ECO:0000313" key="2">
    <source>
        <dbReference type="EMBL" id="KAK0666298.1"/>
    </source>
</evidence>
<dbReference type="EMBL" id="JAULSY010000091">
    <property type="protein sequence ID" value="KAK0666298.1"/>
    <property type="molecule type" value="Genomic_DNA"/>
</dbReference>
<name>A0AA39Z8S1_9PEZI</name>
<dbReference type="Proteomes" id="UP001174997">
    <property type="component" value="Unassembled WGS sequence"/>
</dbReference>
<dbReference type="AlphaFoldDB" id="A0AA39Z8S1"/>
<keyword evidence="3" id="KW-1185">Reference proteome</keyword>
<feature type="compositionally biased region" description="Polar residues" evidence="1">
    <location>
        <begin position="460"/>
        <end position="481"/>
    </location>
</feature>
<evidence type="ECO:0000256" key="1">
    <source>
        <dbReference type="SAM" id="MobiDB-lite"/>
    </source>
</evidence>
<proteinExistence type="predicted"/>
<comment type="caution">
    <text evidence="2">The sequence shown here is derived from an EMBL/GenBank/DDBJ whole genome shotgun (WGS) entry which is preliminary data.</text>
</comment>
<accession>A0AA39Z8S1</accession>
<feature type="compositionally biased region" description="Polar residues" evidence="1">
    <location>
        <begin position="494"/>
        <end position="529"/>
    </location>
</feature>
<feature type="compositionally biased region" description="Acidic residues" evidence="1">
    <location>
        <begin position="537"/>
        <end position="556"/>
    </location>
</feature>